<dbReference type="EMBL" id="JACEEZ010021124">
    <property type="protein sequence ID" value="KAG0713757.1"/>
    <property type="molecule type" value="Genomic_DNA"/>
</dbReference>
<keyword evidence="2" id="KW-1185">Reference proteome</keyword>
<evidence type="ECO:0000313" key="1">
    <source>
        <dbReference type="EMBL" id="KAG0713757.1"/>
    </source>
</evidence>
<dbReference type="PANTHER" id="PTHR47018">
    <property type="entry name" value="CXC DOMAIN-CONTAINING PROTEIN-RELATED"/>
    <property type="match status" value="1"/>
</dbReference>
<proteinExistence type="predicted"/>
<evidence type="ECO:0000313" key="2">
    <source>
        <dbReference type="Proteomes" id="UP000770661"/>
    </source>
</evidence>
<organism evidence="1 2">
    <name type="scientific">Chionoecetes opilio</name>
    <name type="common">Atlantic snow crab</name>
    <name type="synonym">Cancer opilio</name>
    <dbReference type="NCBI Taxonomy" id="41210"/>
    <lineage>
        <taxon>Eukaryota</taxon>
        <taxon>Metazoa</taxon>
        <taxon>Ecdysozoa</taxon>
        <taxon>Arthropoda</taxon>
        <taxon>Crustacea</taxon>
        <taxon>Multicrustacea</taxon>
        <taxon>Malacostraca</taxon>
        <taxon>Eumalacostraca</taxon>
        <taxon>Eucarida</taxon>
        <taxon>Decapoda</taxon>
        <taxon>Pleocyemata</taxon>
        <taxon>Brachyura</taxon>
        <taxon>Eubrachyura</taxon>
        <taxon>Majoidea</taxon>
        <taxon>Majidae</taxon>
        <taxon>Chionoecetes</taxon>
    </lineage>
</organism>
<reference evidence="1" key="1">
    <citation type="submission" date="2020-07" db="EMBL/GenBank/DDBJ databases">
        <title>The High-quality genome of the commercially important snow crab, Chionoecetes opilio.</title>
        <authorList>
            <person name="Jeong J.-H."/>
            <person name="Ryu S."/>
        </authorList>
    </citation>
    <scope>NUCLEOTIDE SEQUENCE</scope>
    <source>
        <strain evidence="1">MADBK_172401_WGS</strain>
        <tissue evidence="1">Digestive gland</tissue>
    </source>
</reference>
<name>A0A8J4XV51_CHIOP</name>
<accession>A0A8J4XV51</accession>
<protein>
    <submittedName>
        <fullName evidence="1">Uncharacterized protein</fullName>
    </submittedName>
</protein>
<comment type="caution">
    <text evidence="1">The sequence shown here is derived from an EMBL/GenBank/DDBJ whole genome shotgun (WGS) entry which is preliminary data.</text>
</comment>
<dbReference type="Proteomes" id="UP000770661">
    <property type="component" value="Unassembled WGS sequence"/>
</dbReference>
<dbReference type="AlphaFoldDB" id="A0A8J4XV51"/>
<gene>
    <name evidence="1" type="ORF">GWK47_015523</name>
</gene>
<dbReference type="OrthoDB" id="10057522at2759"/>
<sequence>MEDMHADEDNSPVFKLSDVANLYKTGLEQLAATVTNRIHTTRLKDRLLSVFPDLRAHSQGRDTLLLFEKDIGPTLKKACDHDSDAMHLVRAAQVVRRHFFQTRFTFDFHADCQKDSVTPSLLALVNMILDGANIKHQTKLANTSTTTAALTLLQLLVFNSVKHARSVESTSVCHSCERETPLPLYLSLKIHAVTRSRGLIDTLFSIGMPRDGYIPRRLPGRLGKCSHR</sequence>